<evidence type="ECO:0000256" key="1">
    <source>
        <dbReference type="SAM" id="MobiDB-lite"/>
    </source>
</evidence>
<evidence type="ECO:0000313" key="2">
    <source>
        <dbReference type="EMBL" id="KAE9603009.1"/>
    </source>
</evidence>
<comment type="caution">
    <text evidence="2">The sequence shown here is derived from an EMBL/GenBank/DDBJ whole genome shotgun (WGS) entry which is preliminary data.</text>
</comment>
<dbReference type="AlphaFoldDB" id="A0A6A4PNB9"/>
<gene>
    <name evidence="2" type="ORF">Lalb_Chr12g0205701</name>
</gene>
<proteinExistence type="predicted"/>
<feature type="region of interest" description="Disordered" evidence="1">
    <location>
        <begin position="1"/>
        <end position="25"/>
    </location>
</feature>
<name>A0A6A4PNB9_LUPAL</name>
<organism evidence="2 3">
    <name type="scientific">Lupinus albus</name>
    <name type="common">White lupine</name>
    <name type="synonym">Lupinus termis</name>
    <dbReference type="NCBI Taxonomy" id="3870"/>
    <lineage>
        <taxon>Eukaryota</taxon>
        <taxon>Viridiplantae</taxon>
        <taxon>Streptophyta</taxon>
        <taxon>Embryophyta</taxon>
        <taxon>Tracheophyta</taxon>
        <taxon>Spermatophyta</taxon>
        <taxon>Magnoliopsida</taxon>
        <taxon>eudicotyledons</taxon>
        <taxon>Gunneridae</taxon>
        <taxon>Pentapetalae</taxon>
        <taxon>rosids</taxon>
        <taxon>fabids</taxon>
        <taxon>Fabales</taxon>
        <taxon>Fabaceae</taxon>
        <taxon>Papilionoideae</taxon>
        <taxon>50 kb inversion clade</taxon>
        <taxon>genistoids sensu lato</taxon>
        <taxon>core genistoids</taxon>
        <taxon>Genisteae</taxon>
        <taxon>Lupinus</taxon>
    </lineage>
</organism>
<protein>
    <submittedName>
        <fullName evidence="2">Uncharacterized protein</fullName>
    </submittedName>
</protein>
<accession>A0A6A4PNB9</accession>
<evidence type="ECO:0000313" key="3">
    <source>
        <dbReference type="Proteomes" id="UP000447434"/>
    </source>
</evidence>
<reference evidence="3" key="1">
    <citation type="journal article" date="2020" name="Nat. Commun.">
        <title>Genome sequence of the cluster root forming white lupin.</title>
        <authorList>
            <person name="Hufnagel B."/>
            <person name="Marques A."/>
            <person name="Soriano A."/>
            <person name="Marques L."/>
            <person name="Divol F."/>
            <person name="Doumas P."/>
            <person name="Sallet E."/>
            <person name="Mancinotti D."/>
            <person name="Carrere S."/>
            <person name="Marande W."/>
            <person name="Arribat S."/>
            <person name="Keller J."/>
            <person name="Huneau C."/>
            <person name="Blein T."/>
            <person name="Aime D."/>
            <person name="Laguerre M."/>
            <person name="Taylor J."/>
            <person name="Schubert V."/>
            <person name="Nelson M."/>
            <person name="Geu-Flores F."/>
            <person name="Crespi M."/>
            <person name="Gallardo-Guerrero K."/>
            <person name="Delaux P.-M."/>
            <person name="Salse J."/>
            <person name="Berges H."/>
            <person name="Guyot R."/>
            <person name="Gouzy J."/>
            <person name="Peret B."/>
        </authorList>
    </citation>
    <scope>NUCLEOTIDE SEQUENCE [LARGE SCALE GENOMIC DNA]</scope>
    <source>
        <strain evidence="3">cv. Amiga</strain>
    </source>
</reference>
<keyword evidence="3" id="KW-1185">Reference proteome</keyword>
<dbReference type="EMBL" id="WOCE01000012">
    <property type="protein sequence ID" value="KAE9603009.1"/>
    <property type="molecule type" value="Genomic_DNA"/>
</dbReference>
<dbReference type="Proteomes" id="UP000447434">
    <property type="component" value="Chromosome 12"/>
</dbReference>
<sequence length="86" mass="9971">MSMAFPSPSFAQHPASPRVKPTTHGKRCSRCCVRMSSTYNGTTLWINSLIYNDGNLQEIKATPKGYLHMWWFFLLEFYLILDLICH</sequence>